<dbReference type="PROSITE" id="PS50082">
    <property type="entry name" value="WD_REPEATS_2"/>
    <property type="match status" value="2"/>
</dbReference>
<gene>
    <name evidence="6" type="ORF">PV09_02628</name>
</gene>
<comment type="similarity">
    <text evidence="3">Belongs to the THOC3 family.</text>
</comment>
<dbReference type="InterPro" id="IPR024977">
    <property type="entry name" value="Apc4-like_WD40_dom"/>
</dbReference>
<dbReference type="PANTHER" id="PTHR22839:SF0">
    <property type="entry name" value="THO COMPLEX SUBUNIT 3"/>
    <property type="match status" value="1"/>
</dbReference>
<dbReference type="EMBL" id="KN847534">
    <property type="protein sequence ID" value="KIW06969.1"/>
    <property type="molecule type" value="Genomic_DNA"/>
</dbReference>
<keyword evidence="7" id="KW-1185">Reference proteome</keyword>
<reference evidence="6 7" key="1">
    <citation type="submission" date="2015-01" db="EMBL/GenBank/DDBJ databases">
        <title>The Genome Sequence of Ochroconis gallopava CBS43764.</title>
        <authorList>
            <consortium name="The Broad Institute Genomics Platform"/>
            <person name="Cuomo C."/>
            <person name="de Hoog S."/>
            <person name="Gorbushina A."/>
            <person name="Stielow B."/>
            <person name="Teixiera M."/>
            <person name="Abouelleil A."/>
            <person name="Chapman S.B."/>
            <person name="Priest M."/>
            <person name="Young S.K."/>
            <person name="Wortman J."/>
            <person name="Nusbaum C."/>
            <person name="Birren B."/>
        </authorList>
    </citation>
    <scope>NUCLEOTIDE SEQUENCE [LARGE SCALE GENOMIC DNA]</scope>
    <source>
        <strain evidence="6 7">CBS 43764</strain>
    </source>
</reference>
<dbReference type="SMART" id="SM00320">
    <property type="entry name" value="WD40"/>
    <property type="match status" value="5"/>
</dbReference>
<dbReference type="InterPro" id="IPR001680">
    <property type="entry name" value="WD40_rpt"/>
</dbReference>
<organism evidence="6 7">
    <name type="scientific">Verruconis gallopava</name>
    <dbReference type="NCBI Taxonomy" id="253628"/>
    <lineage>
        <taxon>Eukaryota</taxon>
        <taxon>Fungi</taxon>
        <taxon>Dikarya</taxon>
        <taxon>Ascomycota</taxon>
        <taxon>Pezizomycotina</taxon>
        <taxon>Dothideomycetes</taxon>
        <taxon>Pleosporomycetidae</taxon>
        <taxon>Venturiales</taxon>
        <taxon>Sympoventuriaceae</taxon>
        <taxon>Verruconis</taxon>
    </lineage>
</organism>
<dbReference type="AlphaFoldDB" id="A0A0D2B6X9"/>
<feature type="repeat" description="WD" evidence="4">
    <location>
        <begin position="53"/>
        <end position="78"/>
    </location>
</feature>
<dbReference type="OrthoDB" id="340259at2759"/>
<evidence type="ECO:0000256" key="4">
    <source>
        <dbReference type="PROSITE-ProRule" id="PRU00221"/>
    </source>
</evidence>
<dbReference type="VEuPathDB" id="FungiDB:PV09_02628"/>
<dbReference type="Gene3D" id="2.130.10.10">
    <property type="entry name" value="YVTN repeat-like/Quinoprotein amine dehydrogenase"/>
    <property type="match status" value="2"/>
</dbReference>
<keyword evidence="2" id="KW-0677">Repeat</keyword>
<dbReference type="InterPro" id="IPR040132">
    <property type="entry name" value="Tex1/THOC3"/>
</dbReference>
<evidence type="ECO:0000256" key="3">
    <source>
        <dbReference type="ARBA" id="ARBA00046343"/>
    </source>
</evidence>
<dbReference type="STRING" id="253628.A0A0D2B6X9"/>
<dbReference type="GeneID" id="27310601"/>
<sequence length="335" mass="36261">MAAVTTAAATAATVTRFHPPKTTLFPTYIKRQKTTAYPEHPPRGSSAVAAQQVRTLAWSPLGTQIATGLASKSIRVWDPEKPRVHIHEFVWRGERAEKVLFHPRGEPEIVSVGEDGMIRFWDVRAKGTSGEIKAGGLCFTLAWSPDGKELVVGKKNDDIVRVDCESRTIISTIRLKDQTNQTCFNWAGDSLLTTTTDGFFKILDYPSLDELARFPAHNSSCNCVAYHPAGAYVATGASDGLISLYRTDGWLPAKTFDAQAGPVKTVSFSCDGTYIAGGSDEGTGFEIGNVETGESVYKVEAKGPTPVVMWSPRDYAIAYAPSDWGIRVVGAPTPS</sequence>
<feature type="repeat" description="WD" evidence="4">
    <location>
        <begin position="214"/>
        <end position="245"/>
    </location>
</feature>
<protein>
    <recommendedName>
        <fullName evidence="5">Anaphase-promoting complex subunit 4-like WD40 domain-containing protein</fullName>
    </recommendedName>
</protein>
<dbReference type="InParanoid" id="A0A0D2B6X9"/>
<dbReference type="InterPro" id="IPR036322">
    <property type="entry name" value="WD40_repeat_dom_sf"/>
</dbReference>
<evidence type="ECO:0000313" key="6">
    <source>
        <dbReference type="EMBL" id="KIW06969.1"/>
    </source>
</evidence>
<name>A0A0D2B6X9_9PEZI</name>
<dbReference type="Proteomes" id="UP000053259">
    <property type="component" value="Unassembled WGS sequence"/>
</dbReference>
<dbReference type="SUPFAM" id="SSF50978">
    <property type="entry name" value="WD40 repeat-like"/>
    <property type="match status" value="1"/>
</dbReference>
<dbReference type="RefSeq" id="XP_016216838.1">
    <property type="nucleotide sequence ID" value="XM_016355702.1"/>
</dbReference>
<accession>A0A0D2B6X9</accession>
<dbReference type="GO" id="GO:0000445">
    <property type="term" value="C:THO complex part of transcription export complex"/>
    <property type="evidence" value="ECO:0007669"/>
    <property type="project" value="TreeGrafter"/>
</dbReference>
<keyword evidence="1 4" id="KW-0853">WD repeat</keyword>
<dbReference type="Pfam" id="PF00400">
    <property type="entry name" value="WD40"/>
    <property type="match status" value="3"/>
</dbReference>
<dbReference type="Pfam" id="PF12894">
    <property type="entry name" value="ANAPC4_WD40"/>
    <property type="match status" value="1"/>
</dbReference>
<feature type="domain" description="Anaphase-promoting complex subunit 4-like WD40" evidence="5">
    <location>
        <begin position="136"/>
        <end position="187"/>
    </location>
</feature>
<evidence type="ECO:0000259" key="5">
    <source>
        <dbReference type="Pfam" id="PF12894"/>
    </source>
</evidence>
<dbReference type="PANTHER" id="PTHR22839">
    <property type="entry name" value="THO COMPLEX SUBUNIT 3 THO3"/>
    <property type="match status" value="1"/>
</dbReference>
<evidence type="ECO:0000313" key="7">
    <source>
        <dbReference type="Proteomes" id="UP000053259"/>
    </source>
</evidence>
<dbReference type="HOGENOM" id="CLU_045202_0_0_1"/>
<dbReference type="GO" id="GO:0006406">
    <property type="term" value="P:mRNA export from nucleus"/>
    <property type="evidence" value="ECO:0007669"/>
    <property type="project" value="InterPro"/>
</dbReference>
<proteinExistence type="inferred from homology"/>
<evidence type="ECO:0000256" key="1">
    <source>
        <dbReference type="ARBA" id="ARBA00022574"/>
    </source>
</evidence>
<evidence type="ECO:0000256" key="2">
    <source>
        <dbReference type="ARBA" id="ARBA00022737"/>
    </source>
</evidence>
<dbReference type="InterPro" id="IPR015943">
    <property type="entry name" value="WD40/YVTN_repeat-like_dom_sf"/>
</dbReference>